<dbReference type="Gene3D" id="3.40.50.720">
    <property type="entry name" value="NAD(P)-binding Rossmann-like Domain"/>
    <property type="match status" value="2"/>
</dbReference>
<evidence type="ECO:0000256" key="3">
    <source>
        <dbReference type="ARBA" id="ARBA00011245"/>
    </source>
</evidence>
<proteinExistence type="inferred from homology"/>
<dbReference type="CDD" id="cd12188">
    <property type="entry name" value="SDH"/>
    <property type="match status" value="1"/>
</dbReference>
<dbReference type="AlphaFoldDB" id="A0A3B0S472"/>
<keyword evidence="7 15" id="KW-0560">Oxidoreductase</keyword>
<dbReference type="SUPFAM" id="SSF51735">
    <property type="entry name" value="NAD(P)-binding Rossmann-fold domains"/>
    <property type="match status" value="1"/>
</dbReference>
<reference evidence="15" key="1">
    <citation type="submission" date="2018-06" db="EMBL/GenBank/DDBJ databases">
        <authorList>
            <person name="Zhirakovskaya E."/>
        </authorList>
    </citation>
    <scope>NUCLEOTIDE SEQUENCE</scope>
</reference>
<dbReference type="SUPFAM" id="SSF52283">
    <property type="entry name" value="Formate/glycerate dehydrogenase catalytic domain-like"/>
    <property type="match status" value="1"/>
</dbReference>
<dbReference type="PANTHER" id="PTHR11133:SF23">
    <property type="entry name" value="SACCHAROPINE DEHYDROGENASE [NAD(+), L-LYSINE-FORMING]"/>
    <property type="match status" value="1"/>
</dbReference>
<evidence type="ECO:0000256" key="7">
    <source>
        <dbReference type="ARBA" id="ARBA00023002"/>
    </source>
</evidence>
<evidence type="ECO:0000256" key="8">
    <source>
        <dbReference type="ARBA" id="ARBA00023027"/>
    </source>
</evidence>
<dbReference type="GO" id="GO:0004754">
    <property type="term" value="F:saccharopine dehydrogenase (NAD+, L-lysine-forming) activity"/>
    <property type="evidence" value="ECO:0007669"/>
    <property type="project" value="UniProtKB-EC"/>
</dbReference>
<keyword evidence="12" id="KW-0472">Membrane</keyword>
<protein>
    <recommendedName>
        <fullName evidence="5">Saccharopine dehydrogenase [NAD(+), L-lysine-forming]</fullName>
        <ecNumber evidence="4">1.5.1.7</ecNumber>
    </recommendedName>
    <alternativeName>
        <fullName evidence="10">Lysine--2-oxoglutarate reductase</fullName>
    </alternativeName>
</protein>
<dbReference type="InterPro" id="IPR007698">
    <property type="entry name" value="AlaDH/PNT_NAD(H)-bd"/>
</dbReference>
<keyword evidence="9" id="KW-1015">Disulfide bond</keyword>
<gene>
    <name evidence="15" type="ORF">MNBD_ALPHA02-211</name>
</gene>
<dbReference type="UniPathway" id="UPA00033">
    <property type="reaction ID" value="UER00034"/>
</dbReference>
<dbReference type="PIRSF" id="PIRSF018250">
    <property type="entry name" value="Saccharopine_DH_Lys"/>
    <property type="match status" value="1"/>
</dbReference>
<evidence type="ECO:0000259" key="14">
    <source>
        <dbReference type="SMART" id="SM01003"/>
    </source>
</evidence>
<keyword evidence="12" id="KW-1133">Transmembrane helix</keyword>
<comment type="catalytic activity">
    <reaction evidence="11">
        <text>L-saccharopine + NAD(+) + H2O = L-lysine + 2-oxoglutarate + NADH + H(+)</text>
        <dbReference type="Rhea" id="RHEA:12440"/>
        <dbReference type="ChEBI" id="CHEBI:15377"/>
        <dbReference type="ChEBI" id="CHEBI:15378"/>
        <dbReference type="ChEBI" id="CHEBI:16810"/>
        <dbReference type="ChEBI" id="CHEBI:32551"/>
        <dbReference type="ChEBI" id="CHEBI:57540"/>
        <dbReference type="ChEBI" id="CHEBI:57945"/>
        <dbReference type="ChEBI" id="CHEBI:57951"/>
        <dbReference type="EC" id="1.5.1.7"/>
    </reaction>
</comment>
<dbReference type="InterPro" id="IPR036291">
    <property type="entry name" value="NAD(P)-bd_dom_sf"/>
</dbReference>
<comment type="subunit">
    <text evidence="3">Monomer.</text>
</comment>
<keyword evidence="6" id="KW-0028">Amino-acid biosynthesis</keyword>
<dbReference type="PANTHER" id="PTHR11133">
    <property type="entry name" value="SACCHAROPINE DEHYDROGENASE"/>
    <property type="match status" value="1"/>
</dbReference>
<evidence type="ECO:0000256" key="9">
    <source>
        <dbReference type="ARBA" id="ARBA00023157"/>
    </source>
</evidence>
<feature type="transmembrane region" description="Helical" evidence="12">
    <location>
        <begin position="130"/>
        <end position="149"/>
    </location>
</feature>
<dbReference type="GO" id="GO:0019878">
    <property type="term" value="P:lysine biosynthetic process via aminoadipic acid"/>
    <property type="evidence" value="ECO:0007669"/>
    <property type="project" value="UniProtKB-UniPathway"/>
</dbReference>
<feature type="domain" description="Alanine dehydrogenase/pyridine nucleotide transhydrogenase N-terminal" evidence="14">
    <location>
        <begin position="7"/>
        <end position="140"/>
    </location>
</feature>
<organism evidence="15">
    <name type="scientific">hydrothermal vent metagenome</name>
    <dbReference type="NCBI Taxonomy" id="652676"/>
    <lineage>
        <taxon>unclassified sequences</taxon>
        <taxon>metagenomes</taxon>
        <taxon>ecological metagenomes</taxon>
    </lineage>
</organism>
<dbReference type="SMART" id="SM01002">
    <property type="entry name" value="AlaDh_PNT_C"/>
    <property type="match status" value="1"/>
</dbReference>
<evidence type="ECO:0000256" key="12">
    <source>
        <dbReference type="SAM" id="Phobius"/>
    </source>
</evidence>
<keyword evidence="12" id="KW-0812">Transmembrane</keyword>
<evidence type="ECO:0000256" key="5">
    <source>
        <dbReference type="ARBA" id="ARBA00021221"/>
    </source>
</evidence>
<evidence type="ECO:0000256" key="1">
    <source>
        <dbReference type="ARBA" id="ARBA00004884"/>
    </source>
</evidence>
<dbReference type="Pfam" id="PF05222">
    <property type="entry name" value="AlaDh_PNT_N"/>
    <property type="match status" value="1"/>
</dbReference>
<dbReference type="InterPro" id="IPR051168">
    <property type="entry name" value="AASS"/>
</dbReference>
<evidence type="ECO:0000256" key="6">
    <source>
        <dbReference type="ARBA" id="ARBA00022605"/>
    </source>
</evidence>
<evidence type="ECO:0000259" key="13">
    <source>
        <dbReference type="SMART" id="SM01002"/>
    </source>
</evidence>
<feature type="domain" description="Alanine dehydrogenase/pyridine nucleotide transhydrogenase NAD(H)-binding" evidence="13">
    <location>
        <begin position="173"/>
        <end position="306"/>
    </location>
</feature>
<evidence type="ECO:0000256" key="2">
    <source>
        <dbReference type="ARBA" id="ARBA00005689"/>
    </source>
</evidence>
<keyword evidence="8" id="KW-0520">NAD</keyword>
<dbReference type="InterPro" id="IPR027281">
    <property type="entry name" value="Lys1"/>
</dbReference>
<dbReference type="EC" id="1.5.1.7" evidence="4"/>
<evidence type="ECO:0000313" key="15">
    <source>
        <dbReference type="EMBL" id="VAV91213.1"/>
    </source>
</evidence>
<dbReference type="SMART" id="SM01003">
    <property type="entry name" value="AlaDh_PNT_N"/>
    <property type="match status" value="1"/>
</dbReference>
<dbReference type="EMBL" id="UOED01000065">
    <property type="protein sequence ID" value="VAV91213.1"/>
    <property type="molecule type" value="Genomic_DNA"/>
</dbReference>
<name>A0A3B0S472_9ZZZZ</name>
<comment type="pathway">
    <text evidence="1">Amino-acid biosynthesis; L-lysine biosynthesis via AAA pathway; L-lysine from L-alpha-aminoadipate (fungal route): step 3/3.</text>
</comment>
<comment type="similarity">
    <text evidence="2">Belongs to the AlaDH/PNT family.</text>
</comment>
<dbReference type="InterPro" id="IPR007886">
    <property type="entry name" value="AlaDH/PNT_N"/>
</dbReference>
<accession>A0A3B0S472</accession>
<sequence length="367" mass="40965">MTKNTIWLRHEFRATERRTPLLPGGAKALINLGYDVVVERSDKRIIKDHAFSNAGCRMVEAGSWVKAPDNAVILGLKELPAKPERLKNTHVYFAHAYKEQSGWQDLLARFTTGGGDLLDIEYMVKDGKRVVAFGFWAGYMGAALALIHWNNQQSGGVRYLNNSLHPFDNATILDETIQKSTVSEKKPRVLIIGAGGRCGKGAKEILTQHGAKITCWGRQKTNRIDRAALLDHDILINCAFIMDDVPAFLRRKDLTEKARLSVVADISCDPFSAFNPIPLYHETTSWDKPYITVDGPSGRKTVDIIAIDNLPSLLPQEASIEFSDLLLPHLMTLKKRDDDPIWASARNSFDKAVCLMNAEYGKIHAVK</sequence>
<evidence type="ECO:0000256" key="11">
    <source>
        <dbReference type="ARBA" id="ARBA00047860"/>
    </source>
</evidence>
<evidence type="ECO:0000256" key="10">
    <source>
        <dbReference type="ARBA" id="ARBA00033228"/>
    </source>
</evidence>
<evidence type="ECO:0000256" key="4">
    <source>
        <dbReference type="ARBA" id="ARBA00012847"/>
    </source>
</evidence>